<evidence type="ECO:0000313" key="3">
    <source>
        <dbReference type="Proteomes" id="UP001283361"/>
    </source>
</evidence>
<feature type="region of interest" description="Disordered" evidence="1">
    <location>
        <begin position="27"/>
        <end position="48"/>
    </location>
</feature>
<dbReference type="Proteomes" id="UP001283361">
    <property type="component" value="Unassembled WGS sequence"/>
</dbReference>
<accession>A0AAE0Y7A5</accession>
<proteinExistence type="predicted"/>
<reference evidence="2" key="1">
    <citation type="journal article" date="2023" name="G3 (Bethesda)">
        <title>A reference genome for the long-term kleptoplast-retaining sea slug Elysia crispata morphotype clarki.</title>
        <authorList>
            <person name="Eastman K.E."/>
            <person name="Pendleton A.L."/>
            <person name="Shaikh M.A."/>
            <person name="Suttiyut T."/>
            <person name="Ogas R."/>
            <person name="Tomko P."/>
            <person name="Gavelis G."/>
            <person name="Widhalm J.R."/>
            <person name="Wisecaver J.H."/>
        </authorList>
    </citation>
    <scope>NUCLEOTIDE SEQUENCE</scope>
    <source>
        <strain evidence="2">ECLA1</strain>
    </source>
</reference>
<keyword evidence="3" id="KW-1185">Reference proteome</keyword>
<comment type="caution">
    <text evidence="2">The sequence shown here is derived from an EMBL/GenBank/DDBJ whole genome shotgun (WGS) entry which is preliminary data.</text>
</comment>
<name>A0AAE0Y7A5_9GAST</name>
<evidence type="ECO:0000256" key="1">
    <source>
        <dbReference type="SAM" id="MobiDB-lite"/>
    </source>
</evidence>
<dbReference type="AlphaFoldDB" id="A0AAE0Y7A5"/>
<protein>
    <submittedName>
        <fullName evidence="2">Uncharacterized protein</fullName>
    </submittedName>
</protein>
<organism evidence="2 3">
    <name type="scientific">Elysia crispata</name>
    <name type="common">lettuce slug</name>
    <dbReference type="NCBI Taxonomy" id="231223"/>
    <lineage>
        <taxon>Eukaryota</taxon>
        <taxon>Metazoa</taxon>
        <taxon>Spiralia</taxon>
        <taxon>Lophotrochozoa</taxon>
        <taxon>Mollusca</taxon>
        <taxon>Gastropoda</taxon>
        <taxon>Heterobranchia</taxon>
        <taxon>Euthyneura</taxon>
        <taxon>Panpulmonata</taxon>
        <taxon>Sacoglossa</taxon>
        <taxon>Placobranchoidea</taxon>
        <taxon>Plakobranchidae</taxon>
        <taxon>Elysia</taxon>
    </lineage>
</organism>
<evidence type="ECO:0000313" key="2">
    <source>
        <dbReference type="EMBL" id="KAK3735131.1"/>
    </source>
</evidence>
<gene>
    <name evidence="2" type="ORF">RRG08_054483</name>
</gene>
<dbReference type="EMBL" id="JAWDGP010006827">
    <property type="protein sequence ID" value="KAK3735131.1"/>
    <property type="molecule type" value="Genomic_DNA"/>
</dbReference>
<sequence length="88" mass="9759">MFNEGFASAHDAFGVEFAHRRLLPPVDAIKQDGTAQGPRPRMGPPHAIHHNSASFAMAMGEQIRASGQLFRISHWIAEGVRQKKLELE</sequence>